<dbReference type="Gene3D" id="3.60.21.10">
    <property type="match status" value="1"/>
</dbReference>
<dbReference type="EMBL" id="LR699120">
    <property type="protein sequence ID" value="VVC76953.1"/>
    <property type="molecule type" value="Genomic_DNA"/>
</dbReference>
<dbReference type="OrthoDB" id="9784378at2"/>
<dbReference type="SUPFAM" id="SSF56300">
    <property type="entry name" value="Metallo-dependent phosphatases"/>
    <property type="match status" value="1"/>
</dbReference>
<dbReference type="NCBIfam" id="NF008359">
    <property type="entry name" value="PRK11148.1"/>
    <property type="match status" value="1"/>
</dbReference>
<dbReference type="InterPro" id="IPR050884">
    <property type="entry name" value="CNP_phosphodiesterase-III"/>
</dbReference>
<comment type="similarity">
    <text evidence="4">Belongs to the cyclic nucleotide phosphodiesterase class-III family.</text>
</comment>
<dbReference type="PANTHER" id="PTHR42988:SF2">
    <property type="entry name" value="CYCLIC NUCLEOTIDE PHOSPHODIESTERASE CBUA0032-RELATED"/>
    <property type="match status" value="1"/>
</dbReference>
<dbReference type="RefSeq" id="WP_148340362.1">
    <property type="nucleotide sequence ID" value="NZ_LR699120.1"/>
</dbReference>
<evidence type="ECO:0000313" key="6">
    <source>
        <dbReference type="EMBL" id="VVC76953.1"/>
    </source>
</evidence>
<evidence type="ECO:0000256" key="4">
    <source>
        <dbReference type="ARBA" id="ARBA00025742"/>
    </source>
</evidence>
<dbReference type="KEGG" id="asip:AQUSIP_22800"/>
<evidence type="ECO:0000313" key="7">
    <source>
        <dbReference type="Proteomes" id="UP000324194"/>
    </source>
</evidence>
<dbReference type="AlphaFoldDB" id="A0A5E4PKU8"/>
<gene>
    <name evidence="6" type="primary">cpdA_3</name>
    <name evidence="6" type="ORF">AQUSIP_22800</name>
</gene>
<evidence type="ECO:0000256" key="2">
    <source>
        <dbReference type="ARBA" id="ARBA00022801"/>
    </source>
</evidence>
<reference evidence="6 7" key="1">
    <citation type="submission" date="2019-08" db="EMBL/GenBank/DDBJ databases">
        <authorList>
            <person name="Guy L."/>
        </authorList>
    </citation>
    <scope>NUCLEOTIDE SEQUENCE [LARGE SCALE GENOMIC DNA]</scope>
    <source>
        <strain evidence="6 7">SGT-108</strain>
    </source>
</reference>
<dbReference type="GO" id="GO:0046872">
    <property type="term" value="F:metal ion binding"/>
    <property type="evidence" value="ECO:0007669"/>
    <property type="project" value="UniProtKB-KW"/>
</dbReference>
<evidence type="ECO:0000256" key="3">
    <source>
        <dbReference type="ARBA" id="ARBA00023004"/>
    </source>
</evidence>
<dbReference type="GO" id="GO:0004112">
    <property type="term" value="F:cyclic-nucleotide phosphodiesterase activity"/>
    <property type="evidence" value="ECO:0007669"/>
    <property type="project" value="InterPro"/>
</dbReference>
<protein>
    <submittedName>
        <fullName evidence="6">3',5'-cyclic adenosine monophosphate phosphodiesterase CpdA</fullName>
    </submittedName>
</protein>
<accession>A0A5E4PKU8</accession>
<keyword evidence="2" id="KW-0378">Hydrolase</keyword>
<keyword evidence="7" id="KW-1185">Reference proteome</keyword>
<dbReference type="Proteomes" id="UP000324194">
    <property type="component" value="Chromosome 2"/>
</dbReference>
<dbReference type="InterPro" id="IPR004843">
    <property type="entry name" value="Calcineurin-like_PHP"/>
</dbReference>
<name>A0A5E4PKU8_9COXI</name>
<feature type="domain" description="Calcineurin-like phosphoesterase" evidence="5">
    <location>
        <begin position="6"/>
        <end position="196"/>
    </location>
</feature>
<dbReference type="CDD" id="cd07402">
    <property type="entry name" value="MPP_GpdQ"/>
    <property type="match status" value="1"/>
</dbReference>
<keyword evidence="3" id="KW-0408">Iron</keyword>
<evidence type="ECO:0000256" key="1">
    <source>
        <dbReference type="ARBA" id="ARBA00022723"/>
    </source>
</evidence>
<sequence>MSHGPLRIIQISDTHLFSDKDKALLGVQPHKSLEGVLEQLKQDTEKFDFIIHSGDLSQDYSEPAYVRVAEMLGVFNVPIYCVPGNHDDPKVMAQVYPRGLISNDRHIVTKNWQFILLDSHKPGAVEGFLAHEQLNYLQHCLHTYPEHHAIVLFHHQPIPVGSRWLDNLGLTNADELWNIISRFPKLKNVLFGHVHQEFDKEVNGIHCYSTPSTCFQFMRNQDHFGLENLPPGYRWINLYDDGHIKTGVVRTPKYIGEFDIKATGY</sequence>
<evidence type="ECO:0000259" key="5">
    <source>
        <dbReference type="Pfam" id="PF00149"/>
    </source>
</evidence>
<keyword evidence="1" id="KW-0479">Metal-binding</keyword>
<dbReference type="InterPro" id="IPR026575">
    <property type="entry name" value="GpdQ/CpdA-like"/>
</dbReference>
<dbReference type="PANTHER" id="PTHR42988">
    <property type="entry name" value="PHOSPHOHYDROLASE"/>
    <property type="match status" value="1"/>
</dbReference>
<dbReference type="Pfam" id="PF00149">
    <property type="entry name" value="Metallophos"/>
    <property type="match status" value="1"/>
</dbReference>
<organism evidence="6 7">
    <name type="scientific">Aquicella siphonis</name>
    <dbReference type="NCBI Taxonomy" id="254247"/>
    <lineage>
        <taxon>Bacteria</taxon>
        <taxon>Pseudomonadati</taxon>
        <taxon>Pseudomonadota</taxon>
        <taxon>Gammaproteobacteria</taxon>
        <taxon>Legionellales</taxon>
        <taxon>Coxiellaceae</taxon>
        <taxon>Aquicella</taxon>
    </lineage>
</organism>
<dbReference type="InterPro" id="IPR029052">
    <property type="entry name" value="Metallo-depent_PP-like"/>
</dbReference>
<proteinExistence type="inferred from homology"/>